<keyword evidence="4" id="KW-0539">Nucleus</keyword>
<dbReference type="Pfam" id="PF11262">
    <property type="entry name" value="Tho2"/>
    <property type="match status" value="1"/>
</dbReference>
<dbReference type="OrthoDB" id="29024at2759"/>
<feature type="domain" description="THO complex subunitTHOC2 C-terminal" evidence="6">
    <location>
        <begin position="962"/>
        <end position="1265"/>
    </location>
</feature>
<feature type="compositionally biased region" description="Low complexity" evidence="5">
    <location>
        <begin position="1400"/>
        <end position="1461"/>
    </location>
</feature>
<evidence type="ECO:0000256" key="2">
    <source>
        <dbReference type="ARBA" id="ARBA00007857"/>
    </source>
</evidence>
<feature type="compositionally biased region" description="Basic and acidic residues" evidence="5">
    <location>
        <begin position="1462"/>
        <end position="1476"/>
    </location>
</feature>
<comment type="similarity">
    <text evidence="2">Belongs to the THOC2 family.</text>
</comment>
<evidence type="ECO:0000259" key="8">
    <source>
        <dbReference type="Pfam" id="PF16134"/>
    </source>
</evidence>
<evidence type="ECO:0000259" key="6">
    <source>
        <dbReference type="Pfam" id="PF11262"/>
    </source>
</evidence>
<dbReference type="Pfam" id="PF11732">
    <property type="entry name" value="Thoc2"/>
    <property type="match status" value="1"/>
</dbReference>
<feature type="domain" description="THO complex subunit 2 N-terminal" evidence="8">
    <location>
        <begin position="74"/>
        <end position="659"/>
    </location>
</feature>
<dbReference type="GO" id="GO:0003729">
    <property type="term" value="F:mRNA binding"/>
    <property type="evidence" value="ECO:0007669"/>
    <property type="project" value="TreeGrafter"/>
</dbReference>
<evidence type="ECO:0000256" key="1">
    <source>
        <dbReference type="ARBA" id="ARBA00004123"/>
    </source>
</evidence>
<gene>
    <name evidence="9" type="primary">THO2_2</name>
    <name evidence="9" type="ORF">CU098_007770</name>
</gene>
<reference evidence="9 10" key="1">
    <citation type="journal article" date="2018" name="G3 (Bethesda)">
        <title>Phylogenetic and Phylogenomic Definition of Rhizopus Species.</title>
        <authorList>
            <person name="Gryganskyi A.P."/>
            <person name="Golan J."/>
            <person name="Dolatabadi S."/>
            <person name="Mondo S."/>
            <person name="Robb S."/>
            <person name="Idnurm A."/>
            <person name="Muszewska A."/>
            <person name="Steczkiewicz K."/>
            <person name="Masonjones S."/>
            <person name="Liao H.L."/>
            <person name="Gajdeczka M.T."/>
            <person name="Anike F."/>
            <person name="Vuek A."/>
            <person name="Anishchenko I.M."/>
            <person name="Voigt K."/>
            <person name="de Hoog G.S."/>
            <person name="Smith M.E."/>
            <person name="Heitman J."/>
            <person name="Vilgalys R."/>
            <person name="Stajich J.E."/>
        </authorList>
    </citation>
    <scope>NUCLEOTIDE SEQUENCE [LARGE SCALE GENOMIC DNA]</scope>
    <source>
        <strain evidence="9 10">LSU 92-RS-03</strain>
    </source>
</reference>
<feature type="compositionally biased region" description="Polar residues" evidence="5">
    <location>
        <begin position="1478"/>
        <end position="1487"/>
    </location>
</feature>
<sequence>MTEKVYKINPDFEEEIKHIKELSNGYSRVADNDFRLNISRCVTDTYRGLRSIDSFVLFASAVIIDQDGFFKERQLQVFNMFINTLKSMDIRLEILRESEEAKHKEELVFHTNILTKMINGLVRAEALTHHDCKVHFSSQLLKDCDIIANKLLFDRRLIRLNTAILYKQQKFNLVREENEGYASLMNELTMSSIVNGRDAKGKLKPASLEKIPSLLQTISSHIGIFHLDPNRVLGIILDMLINQLLTNYNFWIQIMKQSPWIQELTFMDLSGEQSVGPSANLAQLIGFKFHNYHSQEVKPAPQELYLTIALLLKHDLVSLNDIVPHLAPYQEEMEVMKTEYNKKMNKEITTNSGGQLALYGALGEEGHTQKIKRAEAPVTTSSGQSSSEKKYEANDVVELTKAMFSVGDLKNATMIISFYDKLVDMFPHLAYSIYHIARVILRPAYEAYVSDKSKMLYSRFSECAEQSHIKSVFTNEEDRPKLSSQLKLKRVLVTDALLDEVRDLRKMEQYVFFYSEWKEDLQMCESFEHLTTRFMPLMRLAGCRTYLATDLIQHLILIISGLLDREKELPESRVHLTSMIREFLMPAISFSKGNPGTMASVWEILYRISFQERYSIYGEWSNEFYKKNIENKLLKARVERAVKSVMRRVSKNDVRRCGRDLGKLAHSNPTIVFNVVLDQVQSFDNLAPIMADACRYLGDFSYDVLGFVLTEKWTGSQGAGKTRKDKEKDDGMPSGWLRSLATFTGMLFKKQDIDATPLLRYLSYRLREDDSVADLILLNEFVTKMGGVEILASAYTNDQITAAGCSDSLKSEAFLPISVDNRRASRRVLSRLKDSLRKNNVGFEILVLLYRLSESCLSEKSVPASDRCSKLDRVHQTQLQYFELLISLFEPEEYQALIPSVETLVKDYGLPVHITMIFNRPKTQHVIRNNLETPVTEEVWSPFQETIELLPSLLNIPAIPSIFTSEFYFMFWQLSLYDIHCPITHYEAAIKRHTDMVRQCRDPRSSFYQSNRPSVVSKAERQAQAALDTLNNDLPRHQAHVQKVLSILQASQSRWFPSSMQRQALISNILQHCILPRSKLSEVDAAFCYEFSMLMHQINTVNFSSLTLFDKVLSDSLPADFIAFSEYETTIHSRFIFKALAKMGEWRKDEALYLSGAHGDGLIGFQKNWNADASQGVAKEDLLNFAEFQRVLYKWHFRSCLAIEQALKSGESHLIKNAFLVLRQLMPCFPSVVDHGNSIVKIVKRLAEEEERGNIKVLARSYIGLVTKQKASWTTKNAFSGIREEPKREDRKRSREDEGRADEKSPRTDERHRSASSALREKERQEAKERRPEDSSRHSERDTEERSSGRLSGTSSSRATESTSRNEPSRTSESSSGRAAESGRLSERSRESSRSREPSSSRANEPSSSRANEPSRTSESSSSRANESSRTGESSSNRASESSSSRVNESSRTSESSSRNESSTRNESSSKNEPSPKNEPTNKATEPSSKNETSRTSESSSRNEPSRTSESSSRNESGRLTESSSGRLTESSSTRYTEDRPSSSSRMSAPTSDPRNSSRGSKRPLDDRNRERSERPEKRRERDERRDDRLRRPDDRRLDDRRLDDRRMDERRMEDRRMEERRMEERRFDERRLHDRRERDRDHRSSRRR</sequence>
<feature type="compositionally biased region" description="Basic and acidic residues" evidence="5">
    <location>
        <begin position="1384"/>
        <end position="1399"/>
    </location>
</feature>
<dbReference type="Proteomes" id="UP000253551">
    <property type="component" value="Unassembled WGS sequence"/>
</dbReference>
<dbReference type="STRING" id="4846.A0A367KMF5"/>
<feature type="domain" description="THO complex subunitTHOC2 N-terminal" evidence="7">
    <location>
        <begin position="661"/>
        <end position="741"/>
    </location>
</feature>
<dbReference type="InterPro" id="IPR040007">
    <property type="entry name" value="Tho2"/>
</dbReference>
<feature type="compositionally biased region" description="Low complexity" evidence="5">
    <location>
        <begin position="1349"/>
        <end position="1383"/>
    </location>
</feature>
<evidence type="ECO:0000313" key="10">
    <source>
        <dbReference type="Proteomes" id="UP000253551"/>
    </source>
</evidence>
<comment type="caution">
    <text evidence="9">The sequence shown here is derived from an EMBL/GenBank/DDBJ whole genome shotgun (WGS) entry which is preliminary data.</text>
</comment>
<dbReference type="GO" id="GO:0000445">
    <property type="term" value="C:THO complex part of transcription export complex"/>
    <property type="evidence" value="ECO:0007669"/>
    <property type="project" value="TreeGrafter"/>
</dbReference>
<evidence type="ECO:0000313" key="9">
    <source>
        <dbReference type="EMBL" id="RCI03415.1"/>
    </source>
</evidence>
<dbReference type="Pfam" id="PF16134">
    <property type="entry name" value="THOC2_N"/>
    <property type="match status" value="1"/>
</dbReference>
<protein>
    <recommendedName>
        <fullName evidence="3">THO complex subunit 2</fullName>
    </recommendedName>
</protein>
<dbReference type="InterPro" id="IPR032302">
    <property type="entry name" value="THOC2_N"/>
</dbReference>
<dbReference type="GO" id="GO:0006397">
    <property type="term" value="P:mRNA processing"/>
    <property type="evidence" value="ECO:0007669"/>
    <property type="project" value="InterPro"/>
</dbReference>
<dbReference type="PANTHER" id="PTHR21597:SF0">
    <property type="entry name" value="THO COMPLEX SUBUNIT 2"/>
    <property type="match status" value="1"/>
</dbReference>
<dbReference type="InterPro" id="IPR021418">
    <property type="entry name" value="THO_THOC2_C"/>
</dbReference>
<comment type="subcellular location">
    <subcellularLocation>
        <location evidence="1">Nucleus</location>
    </subcellularLocation>
</comment>
<evidence type="ECO:0000256" key="3">
    <source>
        <dbReference type="ARBA" id="ARBA00019596"/>
    </source>
</evidence>
<dbReference type="EMBL" id="PJQM01001028">
    <property type="protein sequence ID" value="RCI03415.1"/>
    <property type="molecule type" value="Genomic_DNA"/>
</dbReference>
<evidence type="ECO:0000256" key="4">
    <source>
        <dbReference type="ARBA" id="ARBA00023242"/>
    </source>
</evidence>
<dbReference type="InterPro" id="IPR021726">
    <property type="entry name" value="THO_THOC2_N"/>
</dbReference>
<organism evidence="9 10">
    <name type="scientific">Rhizopus stolonifer</name>
    <name type="common">Rhizopus nigricans</name>
    <dbReference type="NCBI Taxonomy" id="4846"/>
    <lineage>
        <taxon>Eukaryota</taxon>
        <taxon>Fungi</taxon>
        <taxon>Fungi incertae sedis</taxon>
        <taxon>Mucoromycota</taxon>
        <taxon>Mucoromycotina</taxon>
        <taxon>Mucoromycetes</taxon>
        <taxon>Mucorales</taxon>
        <taxon>Mucorineae</taxon>
        <taxon>Rhizopodaceae</taxon>
        <taxon>Rhizopus</taxon>
    </lineage>
</organism>
<accession>A0A367KMF5</accession>
<feature type="compositionally biased region" description="Low complexity" evidence="5">
    <location>
        <begin position="1542"/>
        <end position="1554"/>
    </location>
</feature>
<evidence type="ECO:0000259" key="7">
    <source>
        <dbReference type="Pfam" id="PF11732"/>
    </source>
</evidence>
<name>A0A367KMF5_RHIST</name>
<proteinExistence type="inferred from homology"/>
<evidence type="ECO:0000256" key="5">
    <source>
        <dbReference type="SAM" id="MobiDB-lite"/>
    </source>
</evidence>
<feature type="compositionally biased region" description="Low complexity" evidence="5">
    <location>
        <begin position="1488"/>
        <end position="1535"/>
    </location>
</feature>
<dbReference type="PANTHER" id="PTHR21597">
    <property type="entry name" value="THO2 PROTEIN"/>
    <property type="match status" value="1"/>
</dbReference>
<feature type="compositionally biased region" description="Basic and acidic residues" evidence="5">
    <location>
        <begin position="1282"/>
        <end position="1348"/>
    </location>
</feature>
<feature type="region of interest" description="Disordered" evidence="5">
    <location>
        <begin position="1275"/>
        <end position="1649"/>
    </location>
</feature>
<keyword evidence="10" id="KW-1185">Reference proteome</keyword>
<feature type="compositionally biased region" description="Basic and acidic residues" evidence="5">
    <location>
        <begin position="1563"/>
        <end position="1643"/>
    </location>
</feature>
<dbReference type="GO" id="GO:0006406">
    <property type="term" value="P:mRNA export from nucleus"/>
    <property type="evidence" value="ECO:0007669"/>
    <property type="project" value="InterPro"/>
</dbReference>